<feature type="domain" description="Glycosyl hydrolases family 2 sugar binding" evidence="6">
    <location>
        <begin position="101"/>
        <end position="203"/>
    </location>
</feature>
<dbReference type="InterPro" id="IPR008979">
    <property type="entry name" value="Galactose-bd-like_sf"/>
</dbReference>
<dbReference type="InterPro" id="IPR017853">
    <property type="entry name" value="GH"/>
</dbReference>
<dbReference type="EMBL" id="MNQR01000012">
    <property type="protein sequence ID" value="OKZ11582.1"/>
    <property type="molecule type" value="Genomic_DNA"/>
</dbReference>
<feature type="domain" description="Glycoside hydrolase family 2 immunoglobulin-like beta-sandwich" evidence="4">
    <location>
        <begin position="229"/>
        <end position="295"/>
    </location>
</feature>
<dbReference type="Gene3D" id="2.60.40.10">
    <property type="entry name" value="Immunoglobulins"/>
    <property type="match status" value="1"/>
</dbReference>
<evidence type="ECO:0000259" key="5">
    <source>
        <dbReference type="Pfam" id="PF02836"/>
    </source>
</evidence>
<dbReference type="AlphaFoldDB" id="A0A854C2L2"/>
<dbReference type="PANTHER" id="PTHR42732">
    <property type="entry name" value="BETA-GALACTOSIDASE"/>
    <property type="match status" value="1"/>
</dbReference>
<dbReference type="Pfam" id="PF02837">
    <property type="entry name" value="Glyco_hydro_2_N"/>
    <property type="match status" value="1"/>
</dbReference>
<keyword evidence="3" id="KW-0326">Glycosidase</keyword>
<evidence type="ECO:0000313" key="8">
    <source>
        <dbReference type="Proteomes" id="UP000186685"/>
    </source>
</evidence>
<comment type="similarity">
    <text evidence="1">Belongs to the glycosyl hydrolase 2 family.</text>
</comment>
<dbReference type="SUPFAM" id="SSF49303">
    <property type="entry name" value="beta-Galactosidase/glucuronidase domain"/>
    <property type="match status" value="1"/>
</dbReference>
<evidence type="ECO:0000256" key="3">
    <source>
        <dbReference type="ARBA" id="ARBA00023295"/>
    </source>
</evidence>
<dbReference type="InterPro" id="IPR006102">
    <property type="entry name" value="Ig-like_GH2"/>
</dbReference>
<dbReference type="PANTHER" id="PTHR42732:SF1">
    <property type="entry name" value="BETA-MANNOSIDASE"/>
    <property type="match status" value="1"/>
</dbReference>
<dbReference type="InterPro" id="IPR006104">
    <property type="entry name" value="Glyco_hydro_2_N"/>
</dbReference>
<dbReference type="InterPro" id="IPR036156">
    <property type="entry name" value="Beta-gal/glucu_dom_sf"/>
</dbReference>
<gene>
    <name evidence="7" type="ORF">BHV76_03645</name>
</gene>
<dbReference type="Pfam" id="PF00703">
    <property type="entry name" value="Glyco_hydro_2"/>
    <property type="match status" value="1"/>
</dbReference>
<evidence type="ECO:0000256" key="1">
    <source>
        <dbReference type="ARBA" id="ARBA00007401"/>
    </source>
</evidence>
<dbReference type="InterPro" id="IPR006103">
    <property type="entry name" value="Glyco_hydro_2_cat"/>
</dbReference>
<sequence>MKARIYIVLFTVFFCIPAFCLQSKLQNVYSRNITSLNGYWQTIVDPLDVGYYDYRMNFNKYGYFKNQQAKSPLDLIQYDFSTEEQLVVPGDWNTQKKEFFFYEGSIWYKKDFTYQKKEDTRLYLYFGAANYEANVFLNGEHLGSHIGGFTPFNYDITDKVKEGNNFVVVRVNNKLKPDDVPTSNTDWWNYGGITRDVLLVETPSVSVDDYLVQLEKGRYDRIQGFVKLNTRQAGVKIKLEIPELKVKAQLTTDTEGKADFHIKSTPKCWSPESPQLYDVIITNGTEQIKDRIGFRQIETKGKNILLNGKKVFFRGICIHEEAPYRQGRVHSREEAEILLKWAKELNCNFVRLAHYPHSEHMVRAAEEMGLMVWDEIPVYWTIAFGNKETYQNASQQLIDMMERDKNRCAVVVWSLANETPESEDRNTFLANLSKQAKQMDNTRLISMAMEVGGTRDNVTSIQDGMNKYVDIISFNNYLGWYGGRIDDCKTRKWNIPYDKPVFISEWGGGALQGYHADKNTRWSEEFLAELYRQSIAMYDRLEGFAGMSPWILVDFRSARRQHHTYQNFFNRKGLISENGIKKQAFYVLRDFYAKKKMEYEQ</sequence>
<dbReference type="SUPFAM" id="SSF49785">
    <property type="entry name" value="Galactose-binding domain-like"/>
    <property type="match status" value="1"/>
</dbReference>
<keyword evidence="2" id="KW-0378">Hydrolase</keyword>
<feature type="domain" description="Glycoside hydrolase family 2 catalytic" evidence="5">
    <location>
        <begin position="298"/>
        <end position="593"/>
    </location>
</feature>
<dbReference type="InterPro" id="IPR006101">
    <property type="entry name" value="Glyco_hydro_2"/>
</dbReference>
<dbReference type="GO" id="GO:0005975">
    <property type="term" value="P:carbohydrate metabolic process"/>
    <property type="evidence" value="ECO:0007669"/>
    <property type="project" value="InterPro"/>
</dbReference>
<dbReference type="InterPro" id="IPR051913">
    <property type="entry name" value="GH2_Domain-Containing"/>
</dbReference>
<accession>A0A854C2L2</accession>
<reference evidence="7 8" key="1">
    <citation type="journal article" date="2016" name="Nat. Biotechnol.">
        <title>Measurement of bacterial replication rates in microbial communities.</title>
        <authorList>
            <person name="Brown C.T."/>
            <person name="Olm M.R."/>
            <person name="Thomas B.C."/>
            <person name="Banfield J.F."/>
        </authorList>
    </citation>
    <scope>NUCLEOTIDE SEQUENCE [LARGE SCALE GENOMIC DNA]</scope>
    <source>
        <strain evidence="7">45_130</strain>
    </source>
</reference>
<comment type="caution">
    <text evidence="7">The sequence shown here is derived from an EMBL/GenBank/DDBJ whole genome shotgun (WGS) entry which is preliminary data.</text>
</comment>
<evidence type="ECO:0000256" key="2">
    <source>
        <dbReference type="ARBA" id="ARBA00022801"/>
    </source>
</evidence>
<dbReference type="Gene3D" id="3.20.20.80">
    <property type="entry name" value="Glycosidases"/>
    <property type="match status" value="1"/>
</dbReference>
<evidence type="ECO:0000259" key="4">
    <source>
        <dbReference type="Pfam" id="PF00703"/>
    </source>
</evidence>
<dbReference type="InterPro" id="IPR013783">
    <property type="entry name" value="Ig-like_fold"/>
</dbReference>
<dbReference type="Pfam" id="PF02836">
    <property type="entry name" value="Glyco_hydro_2_C"/>
    <property type="match status" value="1"/>
</dbReference>
<organism evidence="7 8">
    <name type="scientific">Phocaeicola plebeius</name>
    <dbReference type="NCBI Taxonomy" id="310297"/>
    <lineage>
        <taxon>Bacteria</taxon>
        <taxon>Pseudomonadati</taxon>
        <taxon>Bacteroidota</taxon>
        <taxon>Bacteroidia</taxon>
        <taxon>Bacteroidales</taxon>
        <taxon>Bacteroidaceae</taxon>
        <taxon>Phocaeicola</taxon>
    </lineage>
</organism>
<evidence type="ECO:0000313" key="7">
    <source>
        <dbReference type="EMBL" id="OKZ11582.1"/>
    </source>
</evidence>
<dbReference type="SUPFAM" id="SSF51445">
    <property type="entry name" value="(Trans)glycosidases"/>
    <property type="match status" value="1"/>
</dbReference>
<dbReference type="Gene3D" id="2.60.120.260">
    <property type="entry name" value="Galactose-binding domain-like"/>
    <property type="match status" value="1"/>
</dbReference>
<evidence type="ECO:0000259" key="6">
    <source>
        <dbReference type="Pfam" id="PF02837"/>
    </source>
</evidence>
<name>A0A854C2L2_9BACT</name>
<dbReference type="PRINTS" id="PR00132">
    <property type="entry name" value="GLHYDRLASE2"/>
</dbReference>
<protein>
    <submittedName>
        <fullName evidence="7">Beta-glucuronidase</fullName>
    </submittedName>
</protein>
<dbReference type="GO" id="GO:0004553">
    <property type="term" value="F:hydrolase activity, hydrolyzing O-glycosyl compounds"/>
    <property type="evidence" value="ECO:0007669"/>
    <property type="project" value="InterPro"/>
</dbReference>
<proteinExistence type="inferred from homology"/>
<dbReference type="Proteomes" id="UP000186685">
    <property type="component" value="Unassembled WGS sequence"/>
</dbReference>